<name>A0A5N5THN8_9CRUS</name>
<feature type="compositionally biased region" description="Polar residues" evidence="1">
    <location>
        <begin position="1"/>
        <end position="12"/>
    </location>
</feature>
<dbReference type="InterPro" id="IPR031984">
    <property type="entry name" value="SLC3A2_N"/>
</dbReference>
<sequence length="445" mass="49754">MEEGTKTATPEMTPQEDGTKVPLTDGDPVVSIEEAKFVSNPNGDAKIDVEVPPAFSGLTKEELMKYSNDPFWVRLRWFLFILFWAGWLAMLIMAIVIIIQAPGCKPPPELLWVEEQPMVAIDPQNLPTEQELLERCNTMGISSVYFPDLISNSDFHEAKYDAQKLIDALTGAEKQAVTDLPSSIDPSNPIYQNVTDQNLIDSNGMWAYANENLPSVIFKEIVDIWISKGVKRIFDVGCQLCGESKFQKQNLMGWQRKKEGAIGSDIVETKEAVQTPSAFKAFLEEHIGNFNFYKFQPNQALGSPVTDDHNLRLITIGLFSYLGTPMLTKFESSDNHTSSLIKYLSSMKSLQSIKFGNTYFANTTDDVIAFTRVYKGTPAYAIALNFNDVNTTVSFEGTSNVGDVGTVELNSKAMENIYDTREKINLGDIYLEPYEGLILQFVANF</sequence>
<dbReference type="InterPro" id="IPR042280">
    <property type="entry name" value="SLC3A2"/>
</dbReference>
<protein>
    <submittedName>
        <fullName evidence="4">4F2 cell-surface antigen heavy chain</fullName>
    </submittedName>
</protein>
<evidence type="ECO:0000313" key="5">
    <source>
        <dbReference type="Proteomes" id="UP000326759"/>
    </source>
</evidence>
<proteinExistence type="predicted"/>
<feature type="region of interest" description="Disordered" evidence="1">
    <location>
        <begin position="1"/>
        <end position="25"/>
    </location>
</feature>
<evidence type="ECO:0000313" key="4">
    <source>
        <dbReference type="EMBL" id="KAB7505991.1"/>
    </source>
</evidence>
<dbReference type="Proteomes" id="UP000326759">
    <property type="component" value="Unassembled WGS sequence"/>
</dbReference>
<dbReference type="GO" id="GO:0015190">
    <property type="term" value="F:L-leucine transmembrane transporter activity"/>
    <property type="evidence" value="ECO:0007669"/>
    <property type="project" value="TreeGrafter"/>
</dbReference>
<dbReference type="InterPro" id="IPR013780">
    <property type="entry name" value="Glyco_hydro_b"/>
</dbReference>
<comment type="caution">
    <text evidence="4">The sequence shown here is derived from an EMBL/GenBank/DDBJ whole genome shotgun (WGS) entry which is preliminary data.</text>
</comment>
<dbReference type="GO" id="GO:0016324">
    <property type="term" value="C:apical plasma membrane"/>
    <property type="evidence" value="ECO:0007669"/>
    <property type="project" value="TreeGrafter"/>
</dbReference>
<dbReference type="GO" id="GO:1903801">
    <property type="term" value="P:L-leucine import across plasma membrane"/>
    <property type="evidence" value="ECO:0007669"/>
    <property type="project" value="TreeGrafter"/>
</dbReference>
<organism evidence="4 5">
    <name type="scientific">Armadillidium nasatum</name>
    <dbReference type="NCBI Taxonomy" id="96803"/>
    <lineage>
        <taxon>Eukaryota</taxon>
        <taxon>Metazoa</taxon>
        <taxon>Ecdysozoa</taxon>
        <taxon>Arthropoda</taxon>
        <taxon>Crustacea</taxon>
        <taxon>Multicrustacea</taxon>
        <taxon>Malacostraca</taxon>
        <taxon>Eumalacostraca</taxon>
        <taxon>Peracarida</taxon>
        <taxon>Isopoda</taxon>
        <taxon>Oniscidea</taxon>
        <taxon>Crinocheta</taxon>
        <taxon>Armadillidiidae</taxon>
        <taxon>Armadillidium</taxon>
    </lineage>
</organism>
<dbReference type="GO" id="GO:0015180">
    <property type="term" value="F:L-alanine transmembrane transporter activity"/>
    <property type="evidence" value="ECO:0007669"/>
    <property type="project" value="TreeGrafter"/>
</dbReference>
<keyword evidence="2" id="KW-1133">Transmembrane helix</keyword>
<dbReference type="GO" id="GO:0015173">
    <property type="term" value="F:aromatic amino acid transmembrane transporter activity"/>
    <property type="evidence" value="ECO:0007669"/>
    <property type="project" value="TreeGrafter"/>
</dbReference>
<dbReference type="PANTHER" id="PTHR46673">
    <property type="entry name" value="4F2 CELL-SURFACE ANTIGEN HEAVY CHAIN"/>
    <property type="match status" value="1"/>
</dbReference>
<keyword evidence="5" id="KW-1185">Reference proteome</keyword>
<reference evidence="4 5" key="1">
    <citation type="journal article" date="2019" name="PLoS Biol.">
        <title>Sex chromosomes control vertical transmission of feminizing Wolbachia symbionts in an isopod.</title>
        <authorList>
            <person name="Becking T."/>
            <person name="Chebbi M.A."/>
            <person name="Giraud I."/>
            <person name="Moumen B."/>
            <person name="Laverre T."/>
            <person name="Caubet Y."/>
            <person name="Peccoud J."/>
            <person name="Gilbert C."/>
            <person name="Cordaux R."/>
        </authorList>
    </citation>
    <scope>NUCLEOTIDE SEQUENCE [LARGE SCALE GENOMIC DNA]</scope>
    <source>
        <strain evidence="4">ANa2</strain>
        <tissue evidence="4">Whole body excluding digestive tract and cuticle</tissue>
    </source>
</reference>
<dbReference type="PANTHER" id="PTHR46673:SF1">
    <property type="entry name" value="4F2 CELL-SURFACE ANTIGEN HEAVY CHAIN"/>
    <property type="match status" value="1"/>
</dbReference>
<dbReference type="GO" id="GO:0016323">
    <property type="term" value="C:basolateral plasma membrane"/>
    <property type="evidence" value="ECO:0007669"/>
    <property type="project" value="TreeGrafter"/>
</dbReference>
<feature type="domain" description="Solute carrier family 3 member 2 N-terminal" evidence="3">
    <location>
        <begin position="44"/>
        <end position="118"/>
    </location>
</feature>
<keyword evidence="2" id="KW-0472">Membrane</keyword>
<keyword evidence="2" id="KW-0812">Transmembrane</keyword>
<gene>
    <name evidence="4" type="primary">SLC3A2</name>
    <name evidence="4" type="ORF">Anas_05753</name>
</gene>
<dbReference type="SUPFAM" id="SSF51011">
    <property type="entry name" value="Glycosyl hydrolase domain"/>
    <property type="match status" value="1"/>
</dbReference>
<accession>A0A5N5THN8</accession>
<dbReference type="OrthoDB" id="204980at2759"/>
<evidence type="ECO:0000256" key="2">
    <source>
        <dbReference type="SAM" id="Phobius"/>
    </source>
</evidence>
<dbReference type="GO" id="GO:0015823">
    <property type="term" value="P:phenylalanine transport"/>
    <property type="evidence" value="ECO:0007669"/>
    <property type="project" value="TreeGrafter"/>
</dbReference>
<evidence type="ECO:0000256" key="1">
    <source>
        <dbReference type="SAM" id="MobiDB-lite"/>
    </source>
</evidence>
<dbReference type="AlphaFoldDB" id="A0A5N5THN8"/>
<dbReference type="EMBL" id="SEYY01001041">
    <property type="protein sequence ID" value="KAB7505991.1"/>
    <property type="molecule type" value="Genomic_DNA"/>
</dbReference>
<dbReference type="Gene3D" id="2.60.40.1180">
    <property type="entry name" value="Golgi alpha-mannosidase II"/>
    <property type="match status" value="1"/>
</dbReference>
<dbReference type="Pfam" id="PF16028">
    <property type="entry name" value="SLC3A2_N"/>
    <property type="match status" value="1"/>
</dbReference>
<dbReference type="GO" id="GO:1904273">
    <property type="term" value="P:L-alanine import across plasma membrane"/>
    <property type="evidence" value="ECO:0007669"/>
    <property type="project" value="TreeGrafter"/>
</dbReference>
<feature type="transmembrane region" description="Helical" evidence="2">
    <location>
        <begin position="77"/>
        <end position="99"/>
    </location>
</feature>
<evidence type="ECO:0000259" key="3">
    <source>
        <dbReference type="Pfam" id="PF16028"/>
    </source>
</evidence>